<sequence length="505" mass="55947">MARSIVVDRMVESASTMTARLRKTAAPLWKVLTFSPADETVAPGSCLCIGIERGSVVFTHVSRFLSRYQIRGYRKYGFTEGSYPKPEEVASSAAHAVREMRAGKADIVLSLPKQWVVVKAAELPVSASENLPAVVSYELDRFTPFSADEALYDYRVVEEGEEKISLLIVVTKAAPLNGYLSALKETGLRVARVSFDLSGMSALYRHIAGEDTFVFMEVDDEGFRGGAVVKGILAKSVSAGFSLPEDALRAAAVEEELASLASGLREDVSPPKRFLSFRGRTAALRERVKQQGGNTVRVIDEMEKRIRGFEGFKEVSSAAAGGAMDALLPGSRGFDLLRKGVARRERTPFALTALLVLAITALIGVYLLMPIKIENERLREIEKQIASRKKEVMAVEDLKKQISALRREIALVDSFKNDQPLSLNVLKELTTVMPPTAWLTRVRIAEGQVNLEGYAPSATILIPKLEASRYFRRVEFSSPTFRDARQNMDRFQIKMELEGMKNERK</sequence>
<dbReference type="Gene3D" id="3.30.420.40">
    <property type="match status" value="1"/>
</dbReference>
<keyword evidence="2" id="KW-0812">Transmembrane</keyword>
<evidence type="ECO:0000256" key="2">
    <source>
        <dbReference type="SAM" id="Phobius"/>
    </source>
</evidence>
<feature type="coiled-coil region" evidence="1">
    <location>
        <begin position="371"/>
        <end position="408"/>
    </location>
</feature>
<reference evidence="3" key="1">
    <citation type="journal article" date="2021" name="bioRxiv">
        <title>Unraveling nitrogen, sulfur and carbon metabolic pathways and microbial community transcriptional responses to substrate deprivation and toxicity stresses in a bioreactor mimicking anoxic brackish coastal sediment conditions.</title>
        <authorList>
            <person name="Martins P.D."/>
            <person name="Echeveste M.J."/>
            <person name="Arshad A."/>
            <person name="Kurth J."/>
            <person name="Ouboter H."/>
            <person name="Jetten M.S.M."/>
            <person name="Welte C.U."/>
        </authorList>
    </citation>
    <scope>NUCLEOTIDE SEQUENCE</scope>
    <source>
        <strain evidence="3">MAG_39</strain>
    </source>
</reference>
<reference evidence="3" key="2">
    <citation type="submission" date="2021-08" db="EMBL/GenBank/DDBJ databases">
        <authorList>
            <person name="Dalcin Martins P."/>
        </authorList>
    </citation>
    <scope>NUCLEOTIDE SEQUENCE</scope>
    <source>
        <strain evidence="3">MAG_39</strain>
    </source>
</reference>
<keyword evidence="2" id="KW-0472">Membrane</keyword>
<name>A0A953J358_9BACT</name>
<keyword evidence="1" id="KW-0175">Coiled coil</keyword>
<dbReference type="InterPro" id="IPR007813">
    <property type="entry name" value="PilN"/>
</dbReference>
<dbReference type="InterPro" id="IPR043129">
    <property type="entry name" value="ATPase_NBD"/>
</dbReference>
<dbReference type="PANTHER" id="PTHR40278">
    <property type="entry name" value="DNA UTILIZATION PROTEIN HOFN"/>
    <property type="match status" value="1"/>
</dbReference>
<evidence type="ECO:0000313" key="3">
    <source>
        <dbReference type="EMBL" id="MBZ0155398.1"/>
    </source>
</evidence>
<dbReference type="Proteomes" id="UP000705867">
    <property type="component" value="Unassembled WGS sequence"/>
</dbReference>
<dbReference type="SUPFAM" id="SSF53067">
    <property type="entry name" value="Actin-like ATPase domain"/>
    <property type="match status" value="1"/>
</dbReference>
<keyword evidence="2" id="KW-1133">Transmembrane helix</keyword>
<dbReference type="InterPro" id="IPR052534">
    <property type="entry name" value="Extracell_DNA_Util/SecSys_Comp"/>
</dbReference>
<protein>
    <submittedName>
        <fullName evidence="3">PilN domain-containing protein</fullName>
    </submittedName>
</protein>
<proteinExistence type="predicted"/>
<dbReference type="PANTHER" id="PTHR40278:SF1">
    <property type="entry name" value="DNA UTILIZATION PROTEIN HOFN"/>
    <property type="match status" value="1"/>
</dbReference>
<organism evidence="3 4">
    <name type="scientific">Candidatus Nitrobium versatile</name>
    <dbReference type="NCBI Taxonomy" id="2884831"/>
    <lineage>
        <taxon>Bacteria</taxon>
        <taxon>Pseudomonadati</taxon>
        <taxon>Nitrospirota</taxon>
        <taxon>Nitrospiria</taxon>
        <taxon>Nitrospirales</taxon>
        <taxon>Nitrospiraceae</taxon>
        <taxon>Candidatus Nitrobium</taxon>
    </lineage>
</organism>
<gene>
    <name evidence="3" type="ORF">K8I29_04180</name>
</gene>
<dbReference type="Pfam" id="PF05137">
    <property type="entry name" value="PilN"/>
    <property type="match status" value="1"/>
</dbReference>
<feature type="transmembrane region" description="Helical" evidence="2">
    <location>
        <begin position="349"/>
        <end position="369"/>
    </location>
</feature>
<dbReference type="EMBL" id="JAIOIV010000032">
    <property type="protein sequence ID" value="MBZ0155398.1"/>
    <property type="molecule type" value="Genomic_DNA"/>
</dbReference>
<dbReference type="AlphaFoldDB" id="A0A953J358"/>
<accession>A0A953J358</accession>
<evidence type="ECO:0000256" key="1">
    <source>
        <dbReference type="SAM" id="Coils"/>
    </source>
</evidence>
<comment type="caution">
    <text evidence="3">The sequence shown here is derived from an EMBL/GenBank/DDBJ whole genome shotgun (WGS) entry which is preliminary data.</text>
</comment>
<evidence type="ECO:0000313" key="4">
    <source>
        <dbReference type="Proteomes" id="UP000705867"/>
    </source>
</evidence>
<dbReference type="Gene3D" id="3.30.1490.300">
    <property type="match status" value="1"/>
</dbReference>